<dbReference type="PROSITE" id="PS50089">
    <property type="entry name" value="ZF_RING_2"/>
    <property type="match status" value="1"/>
</dbReference>
<evidence type="ECO:0000313" key="12">
    <source>
        <dbReference type="Proteomes" id="UP001159364"/>
    </source>
</evidence>
<dbReference type="FunFam" id="3.30.40.10:FF:000127">
    <property type="entry name" value="E3 ubiquitin-protein ligase RNF181"/>
    <property type="match status" value="1"/>
</dbReference>
<feature type="compositionally biased region" description="Low complexity" evidence="9">
    <location>
        <begin position="223"/>
        <end position="233"/>
    </location>
</feature>
<dbReference type="InterPro" id="IPR013083">
    <property type="entry name" value="Znf_RING/FYVE/PHD"/>
</dbReference>
<dbReference type="SUPFAM" id="SSF57850">
    <property type="entry name" value="RING/U-box"/>
    <property type="match status" value="1"/>
</dbReference>
<dbReference type="GO" id="GO:0005737">
    <property type="term" value="C:cytoplasm"/>
    <property type="evidence" value="ECO:0007669"/>
    <property type="project" value="TreeGrafter"/>
</dbReference>
<feature type="region of interest" description="Disordered" evidence="9">
    <location>
        <begin position="209"/>
        <end position="243"/>
    </location>
</feature>
<sequence>MASETDQAPEFAELSSFFERLVRHRDLSLFLPFILGFTAAPATSSPDTATFAEGENPSPNPEDPVQVTQQRTTPNERIILINPFTQGMVVFEGAESLNSLLRDLGTKNGRPPASKASIEAIPSVEIGESEAKDGECVICLEEWELGGVAKEMPCKHRFHANCIEKWLGIHGSCPVCRYEMPVDEEEGKKRDEAERRRLGREIWVSFSLNGNSRRNDDSNQATSNDSSNNVSSSTPIADHETEG</sequence>
<keyword evidence="12" id="KW-1185">Reference proteome</keyword>
<comment type="caution">
    <text evidence="11">The sequence shown here is derived from an EMBL/GenBank/DDBJ whole genome shotgun (WGS) entry which is preliminary data.</text>
</comment>
<accession>A0AAV8U384</accession>
<dbReference type="PANTHER" id="PTHR15710:SF132">
    <property type="entry name" value="E3 UBIQUITIN-PROTEIN LIGASE MPSR1"/>
    <property type="match status" value="1"/>
</dbReference>
<dbReference type="AlphaFoldDB" id="A0AAV8U384"/>
<feature type="compositionally biased region" description="Polar residues" evidence="9">
    <location>
        <begin position="209"/>
        <end position="222"/>
    </location>
</feature>
<proteinExistence type="predicted"/>
<dbReference type="Pfam" id="PF13639">
    <property type="entry name" value="zf-RING_2"/>
    <property type="match status" value="1"/>
</dbReference>
<evidence type="ECO:0000256" key="7">
    <source>
        <dbReference type="ARBA" id="ARBA00022833"/>
    </source>
</evidence>
<name>A0AAV8U384_9ROSI</name>
<feature type="domain" description="RING-type" evidence="10">
    <location>
        <begin position="136"/>
        <end position="177"/>
    </location>
</feature>
<dbReference type="GO" id="GO:0016567">
    <property type="term" value="P:protein ubiquitination"/>
    <property type="evidence" value="ECO:0007669"/>
    <property type="project" value="TreeGrafter"/>
</dbReference>
<dbReference type="PANTHER" id="PTHR15710">
    <property type="entry name" value="E3 UBIQUITIN-PROTEIN LIGASE PRAJA"/>
    <property type="match status" value="1"/>
</dbReference>
<gene>
    <name evidence="11" type="ORF">K2173_006392</name>
</gene>
<reference evidence="11 12" key="1">
    <citation type="submission" date="2021-09" db="EMBL/GenBank/DDBJ databases">
        <title>Genomic insights and catalytic innovation underlie evolution of tropane alkaloids biosynthesis.</title>
        <authorList>
            <person name="Wang Y.-J."/>
            <person name="Tian T."/>
            <person name="Huang J.-P."/>
            <person name="Huang S.-X."/>
        </authorList>
    </citation>
    <scope>NUCLEOTIDE SEQUENCE [LARGE SCALE GENOMIC DNA]</scope>
    <source>
        <strain evidence="11">KIB-2018</strain>
        <tissue evidence="11">Leaf</tissue>
    </source>
</reference>
<protein>
    <recommendedName>
        <fullName evidence="2">RING-type E3 ubiquitin transferase</fullName>
        <ecNumber evidence="2">2.3.2.27</ecNumber>
    </recommendedName>
</protein>
<evidence type="ECO:0000256" key="9">
    <source>
        <dbReference type="SAM" id="MobiDB-lite"/>
    </source>
</evidence>
<keyword evidence="5 8" id="KW-0863">Zinc-finger</keyword>
<evidence type="ECO:0000256" key="3">
    <source>
        <dbReference type="ARBA" id="ARBA00022679"/>
    </source>
</evidence>
<evidence type="ECO:0000256" key="5">
    <source>
        <dbReference type="ARBA" id="ARBA00022771"/>
    </source>
</evidence>
<keyword evidence="4" id="KW-0479">Metal-binding</keyword>
<dbReference type="GO" id="GO:0008270">
    <property type="term" value="F:zinc ion binding"/>
    <property type="evidence" value="ECO:0007669"/>
    <property type="project" value="UniProtKB-KW"/>
</dbReference>
<evidence type="ECO:0000256" key="6">
    <source>
        <dbReference type="ARBA" id="ARBA00022786"/>
    </source>
</evidence>
<keyword evidence="7" id="KW-0862">Zinc</keyword>
<dbReference type="EMBL" id="JAIWQS010000001">
    <property type="protein sequence ID" value="KAJ8773742.1"/>
    <property type="molecule type" value="Genomic_DNA"/>
</dbReference>
<dbReference type="InterPro" id="IPR001841">
    <property type="entry name" value="Znf_RING"/>
</dbReference>
<keyword evidence="6" id="KW-0833">Ubl conjugation pathway</keyword>
<feature type="region of interest" description="Disordered" evidence="9">
    <location>
        <begin position="44"/>
        <end position="67"/>
    </location>
</feature>
<evidence type="ECO:0000313" key="11">
    <source>
        <dbReference type="EMBL" id="KAJ8773742.1"/>
    </source>
</evidence>
<dbReference type="GO" id="GO:0061630">
    <property type="term" value="F:ubiquitin protein ligase activity"/>
    <property type="evidence" value="ECO:0007669"/>
    <property type="project" value="UniProtKB-EC"/>
</dbReference>
<comment type="catalytic activity">
    <reaction evidence="1">
        <text>S-ubiquitinyl-[E2 ubiquitin-conjugating enzyme]-L-cysteine + [acceptor protein]-L-lysine = [E2 ubiquitin-conjugating enzyme]-L-cysteine + N(6)-ubiquitinyl-[acceptor protein]-L-lysine.</text>
        <dbReference type="EC" id="2.3.2.27"/>
    </reaction>
</comment>
<organism evidence="11 12">
    <name type="scientific">Erythroxylum novogranatense</name>
    <dbReference type="NCBI Taxonomy" id="1862640"/>
    <lineage>
        <taxon>Eukaryota</taxon>
        <taxon>Viridiplantae</taxon>
        <taxon>Streptophyta</taxon>
        <taxon>Embryophyta</taxon>
        <taxon>Tracheophyta</taxon>
        <taxon>Spermatophyta</taxon>
        <taxon>Magnoliopsida</taxon>
        <taxon>eudicotyledons</taxon>
        <taxon>Gunneridae</taxon>
        <taxon>Pentapetalae</taxon>
        <taxon>rosids</taxon>
        <taxon>fabids</taxon>
        <taxon>Malpighiales</taxon>
        <taxon>Erythroxylaceae</taxon>
        <taxon>Erythroxylum</taxon>
    </lineage>
</organism>
<evidence type="ECO:0000256" key="1">
    <source>
        <dbReference type="ARBA" id="ARBA00000900"/>
    </source>
</evidence>
<dbReference type="Gene3D" id="3.30.40.10">
    <property type="entry name" value="Zinc/RING finger domain, C3HC4 (zinc finger)"/>
    <property type="match status" value="1"/>
</dbReference>
<dbReference type="EC" id="2.3.2.27" evidence="2"/>
<evidence type="ECO:0000256" key="2">
    <source>
        <dbReference type="ARBA" id="ARBA00012483"/>
    </source>
</evidence>
<evidence type="ECO:0000256" key="4">
    <source>
        <dbReference type="ARBA" id="ARBA00022723"/>
    </source>
</evidence>
<dbReference type="Proteomes" id="UP001159364">
    <property type="component" value="Linkage Group LG01"/>
</dbReference>
<evidence type="ECO:0000256" key="8">
    <source>
        <dbReference type="PROSITE-ProRule" id="PRU00175"/>
    </source>
</evidence>
<keyword evidence="3" id="KW-0808">Transferase</keyword>
<evidence type="ECO:0000259" key="10">
    <source>
        <dbReference type="PROSITE" id="PS50089"/>
    </source>
</evidence>
<dbReference type="SMART" id="SM00184">
    <property type="entry name" value="RING"/>
    <property type="match status" value="1"/>
</dbReference>